<sequence length="198" mass="23705">MMKFLWNSNRKCNNILKHLQDIHTIFDKLQQDQKITDIEIMMLLTYDQSVTFVKQKYGLVSGSYFMDASFTQTNPNIKKTSEGLEIHHIKEYQARGLSNPKYAKHHPFEYQKGINLVYCNLLEHFLLHLKICDYSKNPLHPEVGKKGAEIIFHRLAKIFFDNPFEYQKNKRISAQKIYYQKSDFWKCFYLYQSLKVYL</sequence>
<evidence type="ECO:0000313" key="2">
    <source>
        <dbReference type="Proteomes" id="UP000002523"/>
    </source>
</evidence>
<keyword evidence="2" id="KW-1185">Reference proteome</keyword>
<gene>
    <name evidence="1" type="ordered locus">PAM_592</name>
</gene>
<dbReference type="eggNOG" id="ENOG5031QSR">
    <property type="taxonomic scope" value="Bacteria"/>
</dbReference>
<evidence type="ECO:0000313" key="1">
    <source>
        <dbReference type="EMBL" id="BAD04677.1"/>
    </source>
</evidence>
<dbReference type="AlphaFoldDB" id="Q6YPY3"/>
<dbReference type="STRING" id="262768.PAM_592"/>
<organism evidence="1 2">
    <name type="scientific">Onion yellows phytoplasma (strain OY-M)</name>
    <dbReference type="NCBI Taxonomy" id="262768"/>
    <lineage>
        <taxon>Bacteria</taxon>
        <taxon>Bacillati</taxon>
        <taxon>Mycoplasmatota</taxon>
        <taxon>Mollicutes</taxon>
        <taxon>Acholeplasmatales</taxon>
        <taxon>Acholeplasmataceae</taxon>
        <taxon>Candidatus Phytoplasma</taxon>
        <taxon>16SrI (Aster yellows group)</taxon>
    </lineage>
</organism>
<reference evidence="1 2" key="1">
    <citation type="journal article" date="2004" name="Nat. Genet.">
        <title>Reductive evolution suggested from the complete genome sequence of a plant-pathogenic phytoplasma.</title>
        <authorList>
            <person name="Oshima K."/>
            <person name="Kakizawa S."/>
            <person name="Nishigawa H."/>
            <person name="Jung H.-Y."/>
            <person name="Wei W."/>
            <person name="Suzuki S."/>
            <person name="Arashida R."/>
            <person name="Nakata D."/>
            <person name="Miyata S."/>
            <person name="Ugaki M."/>
            <person name="Namba S."/>
        </authorList>
    </citation>
    <scope>NUCLEOTIDE SEQUENCE [LARGE SCALE GENOMIC DNA]</scope>
    <source>
        <strain evidence="2">OY-M</strain>
    </source>
</reference>
<name>Q6YPY3_ONYPE</name>
<dbReference type="HOGENOM" id="CLU_1376944_0_0_14"/>
<proteinExistence type="predicted"/>
<dbReference type="Proteomes" id="UP000002523">
    <property type="component" value="Chromosome"/>
</dbReference>
<protein>
    <submittedName>
        <fullName evidence="1">Uncharacterized protein</fullName>
    </submittedName>
</protein>
<dbReference type="KEGG" id="poy:PAM_592"/>
<accession>Q6YPY3</accession>
<dbReference type="EMBL" id="AP006628">
    <property type="protein sequence ID" value="BAD04677.1"/>
    <property type="molecule type" value="Genomic_DNA"/>
</dbReference>